<dbReference type="KEGG" id="pif:PITG_14070"/>
<dbReference type="Proteomes" id="UP000006643">
    <property type="component" value="Unassembled WGS sequence"/>
</dbReference>
<protein>
    <submittedName>
        <fullName evidence="1">Uncharacterized protein</fullName>
    </submittedName>
</protein>
<dbReference type="HOGENOM" id="CLU_3192494_0_0_1"/>
<reference evidence="2" key="1">
    <citation type="journal article" date="2009" name="Nature">
        <title>Genome sequence and analysis of the Irish potato famine pathogen Phytophthora infestans.</title>
        <authorList>
            <consortium name="The Broad Institute Genome Sequencing Platform"/>
            <person name="Haas B.J."/>
            <person name="Kamoun S."/>
            <person name="Zody M.C."/>
            <person name="Jiang R.H."/>
            <person name="Handsaker R.E."/>
            <person name="Cano L.M."/>
            <person name="Grabherr M."/>
            <person name="Kodira C.D."/>
            <person name="Raffaele S."/>
            <person name="Torto-Alalibo T."/>
            <person name="Bozkurt T.O."/>
            <person name="Ah-Fong A.M."/>
            <person name="Alvarado L."/>
            <person name="Anderson V.L."/>
            <person name="Armstrong M.R."/>
            <person name="Avrova A."/>
            <person name="Baxter L."/>
            <person name="Beynon J."/>
            <person name="Boevink P.C."/>
            <person name="Bollmann S.R."/>
            <person name="Bos J.I."/>
            <person name="Bulone V."/>
            <person name="Cai G."/>
            <person name="Cakir C."/>
            <person name="Carrington J.C."/>
            <person name="Chawner M."/>
            <person name="Conti L."/>
            <person name="Costanzo S."/>
            <person name="Ewan R."/>
            <person name="Fahlgren N."/>
            <person name="Fischbach M.A."/>
            <person name="Fugelstad J."/>
            <person name="Gilroy E.M."/>
            <person name="Gnerre S."/>
            <person name="Green P.J."/>
            <person name="Grenville-Briggs L.J."/>
            <person name="Griffith J."/>
            <person name="Grunwald N.J."/>
            <person name="Horn K."/>
            <person name="Horner N.R."/>
            <person name="Hu C.H."/>
            <person name="Huitema E."/>
            <person name="Jeong D.H."/>
            <person name="Jones A.M."/>
            <person name="Jones J.D."/>
            <person name="Jones R.W."/>
            <person name="Karlsson E.K."/>
            <person name="Kunjeti S.G."/>
            <person name="Lamour K."/>
            <person name="Liu Z."/>
            <person name="Ma L."/>
            <person name="Maclean D."/>
            <person name="Chibucos M.C."/>
            <person name="McDonald H."/>
            <person name="McWalters J."/>
            <person name="Meijer H.J."/>
            <person name="Morgan W."/>
            <person name="Morris P.F."/>
            <person name="Munro C.A."/>
            <person name="O'Neill K."/>
            <person name="Ospina-Giraldo M."/>
            <person name="Pinzon A."/>
            <person name="Pritchard L."/>
            <person name="Ramsahoye B."/>
            <person name="Ren Q."/>
            <person name="Restrepo S."/>
            <person name="Roy S."/>
            <person name="Sadanandom A."/>
            <person name="Savidor A."/>
            <person name="Schornack S."/>
            <person name="Schwartz D.C."/>
            <person name="Schumann U.D."/>
            <person name="Schwessinger B."/>
            <person name="Seyer L."/>
            <person name="Sharpe T."/>
            <person name="Silvar C."/>
            <person name="Song J."/>
            <person name="Studholme D.J."/>
            <person name="Sykes S."/>
            <person name="Thines M."/>
            <person name="van de Vondervoort P.J."/>
            <person name="Phuntumart V."/>
            <person name="Wawra S."/>
            <person name="Weide R."/>
            <person name="Win J."/>
            <person name="Young C."/>
            <person name="Zhou S."/>
            <person name="Fry W."/>
            <person name="Meyers B.C."/>
            <person name="van West P."/>
            <person name="Ristaino J."/>
            <person name="Govers F."/>
            <person name="Birch P.R."/>
            <person name="Whisson S.C."/>
            <person name="Judelson H.S."/>
            <person name="Nusbaum C."/>
        </authorList>
    </citation>
    <scope>NUCLEOTIDE SEQUENCE [LARGE SCALE GENOMIC DNA]</scope>
    <source>
        <strain evidence="2">T30-4</strain>
    </source>
</reference>
<keyword evidence="2" id="KW-1185">Reference proteome</keyword>
<dbReference type="RefSeq" id="XP_002899205.1">
    <property type="nucleotide sequence ID" value="XM_002899159.1"/>
</dbReference>
<dbReference type="GeneID" id="9468292"/>
<dbReference type="AlphaFoldDB" id="D0NNK3"/>
<evidence type="ECO:0000313" key="2">
    <source>
        <dbReference type="Proteomes" id="UP000006643"/>
    </source>
</evidence>
<organism evidence="1 2">
    <name type="scientific">Phytophthora infestans (strain T30-4)</name>
    <name type="common">Potato late blight agent</name>
    <dbReference type="NCBI Taxonomy" id="403677"/>
    <lineage>
        <taxon>Eukaryota</taxon>
        <taxon>Sar</taxon>
        <taxon>Stramenopiles</taxon>
        <taxon>Oomycota</taxon>
        <taxon>Peronosporomycetes</taxon>
        <taxon>Peronosporales</taxon>
        <taxon>Peronosporaceae</taxon>
        <taxon>Phytophthora</taxon>
    </lineage>
</organism>
<accession>D0NNK3</accession>
<evidence type="ECO:0000313" key="1">
    <source>
        <dbReference type="EMBL" id="EEY62174.1"/>
    </source>
</evidence>
<dbReference type="VEuPathDB" id="FungiDB:PITG_14070"/>
<dbReference type="EMBL" id="DS028149">
    <property type="protein sequence ID" value="EEY62174.1"/>
    <property type="molecule type" value="Genomic_DNA"/>
</dbReference>
<gene>
    <name evidence="1" type="ORF">PITG_14070</name>
</gene>
<dbReference type="InParanoid" id="D0NNK3"/>
<sequence length="46" mass="5281">MLKALVVRRDMQTDLGTKRFTALGVAFCPHGPCRHQNVVWVGWKEK</sequence>
<name>D0NNK3_PHYIT</name>
<proteinExistence type="predicted"/>